<accession>A0AAD8AFS4</accession>
<organism evidence="1 2">
    <name type="scientific">Diploptera punctata</name>
    <name type="common">Pacific beetle cockroach</name>
    <dbReference type="NCBI Taxonomy" id="6984"/>
    <lineage>
        <taxon>Eukaryota</taxon>
        <taxon>Metazoa</taxon>
        <taxon>Ecdysozoa</taxon>
        <taxon>Arthropoda</taxon>
        <taxon>Hexapoda</taxon>
        <taxon>Insecta</taxon>
        <taxon>Pterygota</taxon>
        <taxon>Neoptera</taxon>
        <taxon>Polyneoptera</taxon>
        <taxon>Dictyoptera</taxon>
        <taxon>Blattodea</taxon>
        <taxon>Blaberoidea</taxon>
        <taxon>Blaberidae</taxon>
        <taxon>Diplopterinae</taxon>
        <taxon>Diploptera</taxon>
    </lineage>
</organism>
<proteinExistence type="predicted"/>
<sequence length="71" mass="8449">LCEEEFGRSGRFRINSVDIFIQEEKKYFNFLDLVWFAIIQITKNLRSTVYATFFSKLCKYGLSNSLRINII</sequence>
<dbReference type="AlphaFoldDB" id="A0AAD8AFS4"/>
<evidence type="ECO:0000313" key="1">
    <source>
        <dbReference type="EMBL" id="KAJ9597900.1"/>
    </source>
</evidence>
<dbReference type="EMBL" id="JASPKZ010001578">
    <property type="protein sequence ID" value="KAJ9597900.1"/>
    <property type="molecule type" value="Genomic_DNA"/>
</dbReference>
<evidence type="ECO:0000313" key="2">
    <source>
        <dbReference type="Proteomes" id="UP001233999"/>
    </source>
</evidence>
<dbReference type="Proteomes" id="UP001233999">
    <property type="component" value="Unassembled WGS sequence"/>
</dbReference>
<feature type="non-terminal residue" evidence="1">
    <location>
        <position position="1"/>
    </location>
</feature>
<name>A0AAD8AFS4_DIPPU</name>
<gene>
    <name evidence="1" type="ORF">L9F63_011236</name>
</gene>
<reference evidence="1" key="2">
    <citation type="submission" date="2023-05" db="EMBL/GenBank/DDBJ databases">
        <authorList>
            <person name="Fouks B."/>
        </authorList>
    </citation>
    <scope>NUCLEOTIDE SEQUENCE</scope>
    <source>
        <strain evidence="1">Stay&amp;Tobe</strain>
        <tissue evidence="1">Testes</tissue>
    </source>
</reference>
<keyword evidence="2" id="KW-1185">Reference proteome</keyword>
<comment type="caution">
    <text evidence="1">The sequence shown here is derived from an EMBL/GenBank/DDBJ whole genome shotgun (WGS) entry which is preliminary data.</text>
</comment>
<protein>
    <submittedName>
        <fullName evidence="1">Uncharacterized protein</fullName>
    </submittedName>
</protein>
<feature type="non-terminal residue" evidence="1">
    <location>
        <position position="71"/>
    </location>
</feature>
<reference evidence="1" key="1">
    <citation type="journal article" date="2023" name="IScience">
        <title>Live-bearing cockroach genome reveals convergent evolutionary mechanisms linked to viviparity in insects and beyond.</title>
        <authorList>
            <person name="Fouks B."/>
            <person name="Harrison M.C."/>
            <person name="Mikhailova A.A."/>
            <person name="Marchal E."/>
            <person name="English S."/>
            <person name="Carruthers M."/>
            <person name="Jennings E.C."/>
            <person name="Chiamaka E.L."/>
            <person name="Frigard R.A."/>
            <person name="Pippel M."/>
            <person name="Attardo G.M."/>
            <person name="Benoit J.B."/>
            <person name="Bornberg-Bauer E."/>
            <person name="Tobe S.S."/>
        </authorList>
    </citation>
    <scope>NUCLEOTIDE SEQUENCE</scope>
    <source>
        <strain evidence="1">Stay&amp;Tobe</strain>
    </source>
</reference>